<dbReference type="Proteomes" id="UP000237000">
    <property type="component" value="Unassembled WGS sequence"/>
</dbReference>
<comment type="similarity">
    <text evidence="1">Belongs to the DP1 family.</text>
</comment>
<accession>A0A2P5ECY8</accession>
<dbReference type="AlphaFoldDB" id="A0A2P5ECY8"/>
<name>A0A2P5ECY8_TREOI</name>
<comment type="caution">
    <text evidence="3">The sequence shown here is derived from an EMBL/GenBank/DDBJ whole genome shotgun (WGS) entry which is preliminary data.</text>
</comment>
<dbReference type="GO" id="GO:0016020">
    <property type="term" value="C:membrane"/>
    <property type="evidence" value="ECO:0007669"/>
    <property type="project" value="UniProtKB-SubCell"/>
</dbReference>
<dbReference type="STRING" id="63057.A0A2P5ECY8"/>
<protein>
    <recommendedName>
        <fullName evidence="1">HVA22-like protein</fullName>
    </recommendedName>
</protein>
<dbReference type="InterPro" id="IPR004345">
    <property type="entry name" value="TB2_DP1_HVA22"/>
</dbReference>
<dbReference type="InParanoid" id="A0A2P5ECY8"/>
<organism evidence="3 4">
    <name type="scientific">Trema orientale</name>
    <name type="common">Charcoal tree</name>
    <name type="synonym">Celtis orientalis</name>
    <dbReference type="NCBI Taxonomy" id="63057"/>
    <lineage>
        <taxon>Eukaryota</taxon>
        <taxon>Viridiplantae</taxon>
        <taxon>Streptophyta</taxon>
        <taxon>Embryophyta</taxon>
        <taxon>Tracheophyta</taxon>
        <taxon>Spermatophyta</taxon>
        <taxon>Magnoliopsida</taxon>
        <taxon>eudicotyledons</taxon>
        <taxon>Gunneridae</taxon>
        <taxon>Pentapetalae</taxon>
        <taxon>rosids</taxon>
        <taxon>fabids</taxon>
        <taxon>Rosales</taxon>
        <taxon>Cannabaceae</taxon>
        <taxon>Trema</taxon>
    </lineage>
</organism>
<dbReference type="Pfam" id="PF03134">
    <property type="entry name" value="TB2_DP1_HVA22"/>
    <property type="match status" value="1"/>
</dbReference>
<sequence>MGRMVVGYAYPAYECFKTVEKDKPEIEQIVSWSKYWILVAMLTVFERIGDIFFSWLPLYSEAKLALILYLWSNQMKGTKYLYTCFFQPFMTQHEAEIDRNILELRTKAGNFAILYWKKALSVGQTRFLEILQSVSSHDELESQPQGKLLMVSGHNEDCKESTVSTELKAIAEEPKSSLGNGDKKFSQQRTFDKETTPSMRGKWRKMFASAANSS</sequence>
<reference evidence="4" key="1">
    <citation type="submission" date="2016-06" db="EMBL/GenBank/DDBJ databases">
        <title>Parallel loss of symbiosis genes in relatives of nitrogen-fixing non-legume Parasponia.</title>
        <authorList>
            <person name="Van Velzen R."/>
            <person name="Holmer R."/>
            <person name="Bu F."/>
            <person name="Rutten L."/>
            <person name="Van Zeijl A."/>
            <person name="Liu W."/>
            <person name="Santuari L."/>
            <person name="Cao Q."/>
            <person name="Sharma T."/>
            <person name="Shen D."/>
            <person name="Roswanjaya Y."/>
            <person name="Wardhani T."/>
            <person name="Kalhor M.S."/>
            <person name="Jansen J."/>
            <person name="Van den Hoogen J."/>
            <person name="Gungor B."/>
            <person name="Hartog M."/>
            <person name="Hontelez J."/>
            <person name="Verver J."/>
            <person name="Yang W.-C."/>
            <person name="Schijlen E."/>
            <person name="Repin R."/>
            <person name="Schilthuizen M."/>
            <person name="Schranz E."/>
            <person name="Heidstra R."/>
            <person name="Miyata K."/>
            <person name="Fedorova E."/>
            <person name="Kohlen W."/>
            <person name="Bisseling T."/>
            <person name="Smit S."/>
            <person name="Geurts R."/>
        </authorList>
    </citation>
    <scope>NUCLEOTIDE SEQUENCE [LARGE SCALE GENOMIC DNA]</scope>
    <source>
        <strain evidence="4">cv. RG33-2</strain>
    </source>
</reference>
<feature type="region of interest" description="Disordered" evidence="2">
    <location>
        <begin position="171"/>
        <end position="214"/>
    </location>
</feature>
<evidence type="ECO:0000313" key="4">
    <source>
        <dbReference type="Proteomes" id="UP000237000"/>
    </source>
</evidence>
<dbReference type="OrthoDB" id="434647at2759"/>
<gene>
    <name evidence="3" type="ORF">TorRG33x02_208120</name>
</gene>
<proteinExistence type="inferred from homology"/>
<evidence type="ECO:0000256" key="1">
    <source>
        <dbReference type="RuleBase" id="RU362006"/>
    </source>
</evidence>
<feature type="compositionally biased region" description="Basic and acidic residues" evidence="2">
    <location>
        <begin position="171"/>
        <end position="195"/>
    </location>
</feature>
<keyword evidence="4" id="KW-1185">Reference proteome</keyword>
<evidence type="ECO:0000313" key="3">
    <source>
        <dbReference type="EMBL" id="PON83397.1"/>
    </source>
</evidence>
<dbReference type="PANTHER" id="PTHR12300">
    <property type="entry name" value="HVA22-LIKE PROTEINS"/>
    <property type="match status" value="1"/>
</dbReference>
<dbReference type="PANTHER" id="PTHR12300:SF117">
    <property type="entry name" value="LP05237P-RELATED"/>
    <property type="match status" value="1"/>
</dbReference>
<dbReference type="EMBL" id="JXTC01000179">
    <property type="protein sequence ID" value="PON83397.1"/>
    <property type="molecule type" value="Genomic_DNA"/>
</dbReference>
<comment type="subcellular location">
    <subcellularLocation>
        <location evidence="1">Membrane</location>
        <topology evidence="1">Multi-pass membrane protein</topology>
    </subcellularLocation>
</comment>
<evidence type="ECO:0000256" key="2">
    <source>
        <dbReference type="SAM" id="MobiDB-lite"/>
    </source>
</evidence>